<organism evidence="2 3">
    <name type="scientific">Terrimonas rubra</name>
    <dbReference type="NCBI Taxonomy" id="1035890"/>
    <lineage>
        <taxon>Bacteria</taxon>
        <taxon>Pseudomonadati</taxon>
        <taxon>Bacteroidota</taxon>
        <taxon>Chitinophagia</taxon>
        <taxon>Chitinophagales</taxon>
        <taxon>Chitinophagaceae</taxon>
        <taxon>Terrimonas</taxon>
    </lineage>
</organism>
<protein>
    <submittedName>
        <fullName evidence="2">YceI family protein</fullName>
    </submittedName>
</protein>
<dbReference type="PANTHER" id="PTHR34406">
    <property type="entry name" value="PROTEIN YCEI"/>
    <property type="match status" value="1"/>
</dbReference>
<dbReference type="PANTHER" id="PTHR34406:SF1">
    <property type="entry name" value="PROTEIN YCEI"/>
    <property type="match status" value="1"/>
</dbReference>
<evidence type="ECO:0000313" key="3">
    <source>
        <dbReference type="Proteomes" id="UP001597511"/>
    </source>
</evidence>
<feature type="domain" description="Lipid/polyisoprenoid-binding YceI-like" evidence="1">
    <location>
        <begin position="22"/>
        <end position="176"/>
    </location>
</feature>
<keyword evidence="3" id="KW-1185">Reference proteome</keyword>
<gene>
    <name evidence="2" type="ORF">ACFS6H_00775</name>
</gene>
<dbReference type="InterPro" id="IPR036761">
    <property type="entry name" value="TTHA0802/YceI-like_sf"/>
</dbReference>
<name>A0ABW6A2L0_9BACT</name>
<proteinExistence type="predicted"/>
<reference evidence="3" key="1">
    <citation type="journal article" date="2019" name="Int. J. Syst. Evol. Microbiol.">
        <title>The Global Catalogue of Microorganisms (GCM) 10K type strain sequencing project: providing services to taxonomists for standard genome sequencing and annotation.</title>
        <authorList>
            <consortium name="The Broad Institute Genomics Platform"/>
            <consortium name="The Broad Institute Genome Sequencing Center for Infectious Disease"/>
            <person name="Wu L."/>
            <person name="Ma J."/>
        </authorList>
    </citation>
    <scope>NUCLEOTIDE SEQUENCE [LARGE SCALE GENOMIC DNA]</scope>
    <source>
        <strain evidence="3">KCTC 23299</strain>
    </source>
</reference>
<evidence type="ECO:0000313" key="2">
    <source>
        <dbReference type="EMBL" id="MFD2918218.1"/>
    </source>
</evidence>
<dbReference type="SMART" id="SM00867">
    <property type="entry name" value="YceI"/>
    <property type="match status" value="1"/>
</dbReference>
<comment type="caution">
    <text evidence="2">The sequence shown here is derived from an EMBL/GenBank/DDBJ whole genome shotgun (WGS) entry which is preliminary data.</text>
</comment>
<dbReference type="RefSeq" id="WP_386093953.1">
    <property type="nucleotide sequence ID" value="NZ_JBHUOZ010000001.1"/>
</dbReference>
<evidence type="ECO:0000259" key="1">
    <source>
        <dbReference type="SMART" id="SM00867"/>
    </source>
</evidence>
<dbReference type="InterPro" id="IPR007372">
    <property type="entry name" value="Lipid/polyisoprenoid-bd_YceI"/>
</dbReference>
<dbReference type="Proteomes" id="UP001597511">
    <property type="component" value="Unassembled WGS sequence"/>
</dbReference>
<dbReference type="Gene3D" id="2.40.128.110">
    <property type="entry name" value="Lipid/polyisoprenoid-binding, YceI-like"/>
    <property type="match status" value="1"/>
</dbReference>
<dbReference type="Pfam" id="PF04264">
    <property type="entry name" value="YceI"/>
    <property type="match status" value="1"/>
</dbReference>
<sequence>MKILIVIGALFLSAHPGLQKTKYYTKAAQISFYSSTSFENIEAHNKAAVAVWDIASGQIDFSVLIKGFEFEKALMKEHFNENYLESDKYPKAGFKGKLNKAVSLETDGTQNLTATGELTIHGITKKITAPVSVSVKQGKLSATSVFTIAPEDYGIKIPAVVRNNINKEIQIKINAANFIASN</sequence>
<accession>A0ABW6A2L0</accession>
<dbReference type="SUPFAM" id="SSF101874">
    <property type="entry name" value="YceI-like"/>
    <property type="match status" value="1"/>
</dbReference>
<dbReference type="EMBL" id="JBHUOZ010000001">
    <property type="protein sequence ID" value="MFD2918218.1"/>
    <property type="molecule type" value="Genomic_DNA"/>
</dbReference>